<protein>
    <submittedName>
        <fullName evidence="2">Uncharacterized protein</fullName>
    </submittedName>
</protein>
<proteinExistence type="predicted"/>
<reference evidence="3" key="1">
    <citation type="journal article" date="2010" name="Genome Res.">
        <title>Population genomic sequencing of Coccidioides fungi reveals recent hybridization and transposon control.</title>
        <authorList>
            <person name="Neafsey D.E."/>
            <person name="Barker B.M."/>
            <person name="Sharpton T.J."/>
            <person name="Stajich J.E."/>
            <person name="Park D.J."/>
            <person name="Whiston E."/>
            <person name="Hung C.-Y."/>
            <person name="McMahan C."/>
            <person name="White J."/>
            <person name="Sykes S."/>
            <person name="Heiman D."/>
            <person name="Young S."/>
            <person name="Zeng Q."/>
            <person name="Abouelleil A."/>
            <person name="Aftuck L."/>
            <person name="Bessette D."/>
            <person name="Brown A."/>
            <person name="FitzGerald M."/>
            <person name="Lui A."/>
            <person name="Macdonald J.P."/>
            <person name="Priest M."/>
            <person name="Orbach M.J."/>
            <person name="Galgiani J.N."/>
            <person name="Kirkland T.N."/>
            <person name="Cole G.T."/>
            <person name="Birren B.W."/>
            <person name="Henn M.R."/>
            <person name="Taylor J.W."/>
            <person name="Rounsley S.D."/>
        </authorList>
    </citation>
    <scope>NUCLEOTIDE SEQUENCE [LARGE SCALE GENOMIC DNA]</scope>
    <source>
        <strain evidence="3">RMSCC 2394</strain>
    </source>
</reference>
<dbReference type="Proteomes" id="UP000054565">
    <property type="component" value="Unassembled WGS sequence"/>
</dbReference>
<accession>A0A0J6Y8D2</accession>
<gene>
    <name evidence="2" type="ORF">CIRG_04627</name>
</gene>
<evidence type="ECO:0000313" key="2">
    <source>
        <dbReference type="EMBL" id="KMP04946.1"/>
    </source>
</evidence>
<feature type="region of interest" description="Disordered" evidence="1">
    <location>
        <begin position="1"/>
        <end position="22"/>
    </location>
</feature>
<organism evidence="2 3">
    <name type="scientific">Coccidioides immitis RMSCC 2394</name>
    <dbReference type="NCBI Taxonomy" id="404692"/>
    <lineage>
        <taxon>Eukaryota</taxon>
        <taxon>Fungi</taxon>
        <taxon>Dikarya</taxon>
        <taxon>Ascomycota</taxon>
        <taxon>Pezizomycotina</taxon>
        <taxon>Eurotiomycetes</taxon>
        <taxon>Eurotiomycetidae</taxon>
        <taxon>Onygenales</taxon>
        <taxon>Onygenaceae</taxon>
        <taxon>Coccidioides</taxon>
    </lineage>
</organism>
<dbReference type="AlphaFoldDB" id="A0A0J6Y8D2"/>
<dbReference type="EMBL" id="DS028095">
    <property type="protein sequence ID" value="KMP04946.1"/>
    <property type="molecule type" value="Genomic_DNA"/>
</dbReference>
<evidence type="ECO:0000313" key="3">
    <source>
        <dbReference type="Proteomes" id="UP000054565"/>
    </source>
</evidence>
<sequence>MTLSPCSPRRSPPSHAISTIKGTDDNYGIAMRARGVQAESLLSISRAPLSDGFGPLVQGVHRQGYVQEQNPEGDAKRAEETTGSHPFIHLGNASIYEYGG</sequence>
<evidence type="ECO:0000256" key="1">
    <source>
        <dbReference type="SAM" id="MobiDB-lite"/>
    </source>
</evidence>
<name>A0A0J6Y8D2_COCIT</name>